<dbReference type="PANTHER" id="PTHR10151:SF120">
    <property type="entry name" value="BIS(5'-ADENOSYL)-TRIPHOSPHATASE"/>
    <property type="match status" value="1"/>
</dbReference>
<feature type="chain" id="PRO_5046912198" evidence="5">
    <location>
        <begin position="19"/>
        <end position="538"/>
    </location>
</feature>
<keyword evidence="6" id="KW-0378">Hydrolase</keyword>
<dbReference type="NCBIfam" id="NF042991">
    <property type="entry name" value="alk_phos_PafA"/>
    <property type="match status" value="1"/>
</dbReference>
<gene>
    <name evidence="6" type="primary">pafA</name>
    <name evidence="6" type="ORF">ACFQ39_08660</name>
</gene>
<dbReference type="SUPFAM" id="SSF53649">
    <property type="entry name" value="Alkaline phosphatase-like"/>
    <property type="match status" value="1"/>
</dbReference>
<dbReference type="EMBL" id="JBHTMY010000003">
    <property type="protein sequence ID" value="MFD1315683.1"/>
    <property type="molecule type" value="Genomic_DNA"/>
</dbReference>
<dbReference type="Gene3D" id="3.40.720.10">
    <property type="entry name" value="Alkaline Phosphatase, subunit A"/>
    <property type="match status" value="1"/>
</dbReference>
<proteinExistence type="predicted"/>
<dbReference type="PANTHER" id="PTHR10151">
    <property type="entry name" value="ECTONUCLEOTIDE PYROPHOSPHATASE/PHOSPHODIESTERASE"/>
    <property type="match status" value="1"/>
</dbReference>
<name>A0ABW3Y1F7_9FLAO</name>
<keyword evidence="1" id="KW-0597">Phosphoprotein</keyword>
<evidence type="ECO:0000256" key="5">
    <source>
        <dbReference type="SAM" id="SignalP"/>
    </source>
</evidence>
<dbReference type="RefSeq" id="WP_377178088.1">
    <property type="nucleotide sequence ID" value="NZ_JBHTMY010000003.1"/>
</dbReference>
<dbReference type="Gene3D" id="3.30.1360.150">
    <property type="match status" value="1"/>
</dbReference>
<dbReference type="InterPro" id="IPR017850">
    <property type="entry name" value="Alkaline_phosphatase_core_sf"/>
</dbReference>
<keyword evidence="3 5" id="KW-0732">Signal</keyword>
<dbReference type="InterPro" id="IPR002591">
    <property type="entry name" value="Phosphodiest/P_Trfase"/>
</dbReference>
<evidence type="ECO:0000256" key="4">
    <source>
        <dbReference type="PIRNR" id="PIRNR031924"/>
    </source>
</evidence>
<reference evidence="7" key="1">
    <citation type="journal article" date="2019" name="Int. J. Syst. Evol. Microbiol.">
        <title>The Global Catalogue of Microorganisms (GCM) 10K type strain sequencing project: providing services to taxonomists for standard genome sequencing and annotation.</title>
        <authorList>
            <consortium name="The Broad Institute Genomics Platform"/>
            <consortium name="The Broad Institute Genome Sequencing Center for Infectious Disease"/>
            <person name="Wu L."/>
            <person name="Ma J."/>
        </authorList>
    </citation>
    <scope>NUCLEOTIDE SEQUENCE [LARGE SCALE GENOMIC DNA]</scope>
    <source>
        <strain evidence="7">CCUG 61485</strain>
    </source>
</reference>
<sequence>MKNVIIGLLLFCATMSFGQVSLVDQRPKLVVGIVVDQMRYDYLTRYYDKFGDDGFKRLMNDGFNCENAHFNYIPTYTAVGHSAIYTGSTPSVNGIIGNNWYDKSAKKSIYCVDDENYTTVGGDSGGNKSPVRLLTTTVTDELQLTQMKGGKVISISLKDRSAILPGGHMANAAYWFENKFITSTYYMSELPKWVESFNKKDFAQKYLKGKWETLYPIKQYTESIADDNEFEQPYNGQEKPVFPYDLRSLQEANGGNNMIKATPFGNSILIDFAKAAIESEKLGKNNVTDFLAISFSSPDYIGHQFGVDSKEVEDTYIRLDKELGDFLRFLDKQIGDNYTLFLTADHAAVQVPAYLSSLKIPSGYINSAEFKKEVEDFCKTRFGSDHLIEDFSNFQIFLNKEELKRLKLDQNEVSQILADFVIEFNWVLRVVDAKNLQNNLYQDRLMQFLKNGCNQKLSGDVMLIPKPATISHARKGTTHGSGFTYDTHVPILFYGKGIKKGKSRRFIPIVDIAPTISNLLKISYPNGNEGDVIEEALK</sequence>
<keyword evidence="7" id="KW-1185">Reference proteome</keyword>
<feature type="signal peptide" evidence="5">
    <location>
        <begin position="1"/>
        <end position="18"/>
    </location>
</feature>
<dbReference type="Pfam" id="PF01663">
    <property type="entry name" value="Phosphodiest"/>
    <property type="match status" value="1"/>
</dbReference>
<evidence type="ECO:0000256" key="2">
    <source>
        <dbReference type="ARBA" id="ARBA00022723"/>
    </source>
</evidence>
<comment type="caution">
    <text evidence="6">The sequence shown here is derived from an EMBL/GenBank/DDBJ whole genome shotgun (WGS) entry which is preliminary data.</text>
</comment>
<protein>
    <submittedName>
        <fullName evidence="6">Alkaline phosphatase PafA</fullName>
        <ecNumber evidence="6">3.1.3.1</ecNumber>
    </submittedName>
</protein>
<dbReference type="InterPro" id="IPR026263">
    <property type="entry name" value="Alkaline_phosphatase_prok"/>
</dbReference>
<dbReference type="CDD" id="cd16016">
    <property type="entry name" value="AP-SPAP"/>
    <property type="match status" value="1"/>
</dbReference>
<accession>A0ABW3Y1F7</accession>
<evidence type="ECO:0000313" key="6">
    <source>
        <dbReference type="EMBL" id="MFD1315683.1"/>
    </source>
</evidence>
<dbReference type="PIRSF" id="PIRSF031924">
    <property type="entry name" value="Pi-irrepressible_AP"/>
    <property type="match status" value="1"/>
</dbReference>
<evidence type="ECO:0000256" key="1">
    <source>
        <dbReference type="ARBA" id="ARBA00022553"/>
    </source>
</evidence>
<evidence type="ECO:0000256" key="3">
    <source>
        <dbReference type="ARBA" id="ARBA00022729"/>
    </source>
</evidence>
<keyword evidence="2 4" id="KW-0479">Metal-binding</keyword>
<evidence type="ECO:0000313" key="7">
    <source>
        <dbReference type="Proteomes" id="UP001597201"/>
    </source>
</evidence>
<dbReference type="EC" id="3.1.3.1" evidence="6"/>
<organism evidence="6 7">
    <name type="scientific">Namhaeicola litoreus</name>
    <dbReference type="NCBI Taxonomy" id="1052145"/>
    <lineage>
        <taxon>Bacteria</taxon>
        <taxon>Pseudomonadati</taxon>
        <taxon>Bacteroidota</taxon>
        <taxon>Flavobacteriia</taxon>
        <taxon>Flavobacteriales</taxon>
        <taxon>Flavobacteriaceae</taxon>
        <taxon>Namhaeicola</taxon>
    </lineage>
</organism>
<dbReference type="Proteomes" id="UP001597201">
    <property type="component" value="Unassembled WGS sequence"/>
</dbReference>
<dbReference type="GO" id="GO:0004035">
    <property type="term" value="F:alkaline phosphatase activity"/>
    <property type="evidence" value="ECO:0007669"/>
    <property type="project" value="UniProtKB-EC"/>
</dbReference>